<proteinExistence type="predicted"/>
<dbReference type="Proteomes" id="UP001307889">
    <property type="component" value="Chromosome 1"/>
</dbReference>
<accession>A0ABN7A5W0</accession>
<feature type="transmembrane region" description="Helical" evidence="1">
    <location>
        <begin position="173"/>
        <end position="195"/>
    </location>
</feature>
<gene>
    <name evidence="2" type="ORF">NTJ_00063</name>
</gene>
<keyword evidence="1" id="KW-0472">Membrane</keyword>
<sequence length="314" mass="35732">MAPLESAKGYSNCNLQTYLRDNLIISKILCVCPYKIHDGFNFNWIELVKTLIISQCVAVTSYTAGVTDLIQHKKFPDPQVALISAVEAFITALLITVSSLELIRKRNHLNSIYLHLRSLDEFFTKLRVQCLKPVSKMEIYASIAYLWPMFLIMIIECVGWASYEQSFDYLRCISTVATALCNLQMFGIALKYTAFMNALGRGLEMLNRAMTYKYGPISTPNLMYHINEAVDSTFSAFHSINEAFASTLLLLVVNCFAKCTDNFYKLLAHETENLSKYLYVAWMSNMCMQLIVLTKAVNYSVAQVNIMLVFLDYS</sequence>
<keyword evidence="3" id="KW-1185">Reference proteome</keyword>
<reference evidence="2 3" key="1">
    <citation type="submission" date="2023-09" db="EMBL/GenBank/DDBJ databases">
        <title>Nesidiocoris tenuis whole genome shotgun sequence.</title>
        <authorList>
            <person name="Shibata T."/>
            <person name="Shimoda M."/>
            <person name="Kobayashi T."/>
            <person name="Uehara T."/>
        </authorList>
    </citation>
    <scope>NUCLEOTIDE SEQUENCE [LARGE SCALE GENOMIC DNA]</scope>
    <source>
        <strain evidence="2 3">Japan</strain>
    </source>
</reference>
<keyword evidence="1" id="KW-0812">Transmembrane</keyword>
<evidence type="ECO:0000256" key="1">
    <source>
        <dbReference type="SAM" id="Phobius"/>
    </source>
</evidence>
<dbReference type="EMBL" id="AP028909">
    <property type="protein sequence ID" value="BES87258.1"/>
    <property type="molecule type" value="Genomic_DNA"/>
</dbReference>
<name>A0ABN7A5W0_9HEMI</name>
<protein>
    <recommendedName>
        <fullName evidence="4">Gustatory receptor</fullName>
    </recommendedName>
</protein>
<feature type="transmembrane region" description="Helical" evidence="1">
    <location>
        <begin position="80"/>
        <end position="103"/>
    </location>
</feature>
<evidence type="ECO:0000313" key="3">
    <source>
        <dbReference type="Proteomes" id="UP001307889"/>
    </source>
</evidence>
<feature type="transmembrane region" description="Helical" evidence="1">
    <location>
        <begin position="139"/>
        <end position="161"/>
    </location>
</feature>
<organism evidence="2 3">
    <name type="scientific">Nesidiocoris tenuis</name>
    <dbReference type="NCBI Taxonomy" id="355587"/>
    <lineage>
        <taxon>Eukaryota</taxon>
        <taxon>Metazoa</taxon>
        <taxon>Ecdysozoa</taxon>
        <taxon>Arthropoda</taxon>
        <taxon>Hexapoda</taxon>
        <taxon>Insecta</taxon>
        <taxon>Pterygota</taxon>
        <taxon>Neoptera</taxon>
        <taxon>Paraneoptera</taxon>
        <taxon>Hemiptera</taxon>
        <taxon>Heteroptera</taxon>
        <taxon>Panheteroptera</taxon>
        <taxon>Cimicomorpha</taxon>
        <taxon>Miridae</taxon>
        <taxon>Dicyphina</taxon>
        <taxon>Nesidiocoris</taxon>
    </lineage>
</organism>
<keyword evidence="1" id="KW-1133">Transmembrane helix</keyword>
<evidence type="ECO:0000313" key="2">
    <source>
        <dbReference type="EMBL" id="BES87258.1"/>
    </source>
</evidence>
<evidence type="ECO:0008006" key="4">
    <source>
        <dbReference type="Google" id="ProtNLM"/>
    </source>
</evidence>